<dbReference type="InterPro" id="IPR043764">
    <property type="entry name" value="DUF5710"/>
</dbReference>
<feature type="domain" description="Polyvalent protein metallopeptidase" evidence="4">
    <location>
        <begin position="159"/>
        <end position="290"/>
    </location>
</feature>
<dbReference type="GO" id="GO:0003697">
    <property type="term" value="F:single-stranded DNA binding"/>
    <property type="evidence" value="ECO:0007669"/>
    <property type="project" value="InterPro"/>
</dbReference>
<dbReference type="EMBL" id="JAWXYB010000006">
    <property type="protein sequence ID" value="MDX5929455.1"/>
    <property type="molecule type" value="Genomic_DNA"/>
</dbReference>
<feature type="compositionally biased region" description="Acidic residues" evidence="1">
    <location>
        <begin position="866"/>
        <end position="878"/>
    </location>
</feature>
<name>A0AAW9DKH3_ACIAO</name>
<gene>
    <name evidence="6" type="ORF">SIL87_01565</name>
</gene>
<dbReference type="InterPro" id="IPR006171">
    <property type="entry name" value="TOPRIM_dom"/>
</dbReference>
<proteinExistence type="predicted"/>
<dbReference type="Pfam" id="PF13362">
    <property type="entry name" value="Toprim_3"/>
    <property type="match status" value="1"/>
</dbReference>
<dbReference type="Proteomes" id="UP001279553">
    <property type="component" value="Unassembled WGS sequence"/>
</dbReference>
<evidence type="ECO:0000313" key="7">
    <source>
        <dbReference type="Proteomes" id="UP001279553"/>
    </source>
</evidence>
<accession>A0AAW9DKH3</accession>
<feature type="compositionally biased region" description="Basic and acidic residues" evidence="1">
    <location>
        <begin position="837"/>
        <end position="864"/>
    </location>
</feature>
<evidence type="ECO:0000256" key="1">
    <source>
        <dbReference type="SAM" id="MobiDB-lite"/>
    </source>
</evidence>
<reference evidence="6 7" key="1">
    <citation type="submission" date="2023-11" db="EMBL/GenBank/DDBJ databases">
        <title>MicrobeMod: A computational toolkit for identifying prokaryotic methylation and restriction-modification with nanopore sequencing.</title>
        <authorList>
            <person name="Crits-Christoph A."/>
            <person name="Kang S.C."/>
            <person name="Lee H."/>
            <person name="Ostrov N."/>
        </authorList>
    </citation>
    <scope>NUCLEOTIDE SEQUENCE [LARGE SCALE GENOMIC DNA]</scope>
    <source>
        <strain evidence="6 7">DSMZ 700</strain>
    </source>
</reference>
<dbReference type="InterPro" id="IPR041459">
    <property type="entry name" value="MPTase-PolyVal"/>
</dbReference>
<dbReference type="Pfam" id="PF18818">
    <property type="entry name" value="MPTase-PolyVal"/>
    <property type="match status" value="1"/>
</dbReference>
<evidence type="ECO:0000259" key="2">
    <source>
        <dbReference type="Pfam" id="PF08401"/>
    </source>
</evidence>
<evidence type="ECO:0000259" key="4">
    <source>
        <dbReference type="Pfam" id="PF18818"/>
    </source>
</evidence>
<comment type="caution">
    <text evidence="6">The sequence shown here is derived from an EMBL/GenBank/DDBJ whole genome shotgun (WGS) entry which is preliminary data.</text>
</comment>
<dbReference type="Pfam" id="PF08401">
    <property type="entry name" value="ArdcN"/>
    <property type="match status" value="1"/>
</dbReference>
<dbReference type="InterPro" id="IPR034154">
    <property type="entry name" value="TOPRIM_DnaG/twinkle"/>
</dbReference>
<dbReference type="AlphaFoldDB" id="A0AAW9DKH3"/>
<dbReference type="CDD" id="cd01029">
    <property type="entry name" value="TOPRIM_primases"/>
    <property type="match status" value="1"/>
</dbReference>
<organism evidence="6 7">
    <name type="scientific">Acidiphilium acidophilum</name>
    <name type="common">Thiobacillus acidophilus</name>
    <dbReference type="NCBI Taxonomy" id="76588"/>
    <lineage>
        <taxon>Bacteria</taxon>
        <taxon>Pseudomonadati</taxon>
        <taxon>Pseudomonadota</taxon>
        <taxon>Alphaproteobacteria</taxon>
        <taxon>Acetobacterales</taxon>
        <taxon>Acidocellaceae</taxon>
        <taxon>Acidiphilium</taxon>
    </lineage>
</organism>
<feature type="domain" description="Toprim" evidence="3">
    <location>
        <begin position="588"/>
        <end position="697"/>
    </location>
</feature>
<keyword evidence="7" id="KW-1185">Reference proteome</keyword>
<protein>
    <submittedName>
        <fullName evidence="6">Zincin-like metallopeptidase domain-containing protein</fullName>
    </submittedName>
</protein>
<evidence type="ECO:0000259" key="5">
    <source>
        <dbReference type="Pfam" id="PF18974"/>
    </source>
</evidence>
<evidence type="ECO:0000259" key="3">
    <source>
        <dbReference type="Pfam" id="PF13362"/>
    </source>
</evidence>
<dbReference type="Pfam" id="PF18974">
    <property type="entry name" value="DUF5710"/>
    <property type="match status" value="1"/>
</dbReference>
<dbReference type="InterPro" id="IPR013610">
    <property type="entry name" value="ArdC_N"/>
</dbReference>
<dbReference type="RefSeq" id="WP_319612528.1">
    <property type="nucleotide sequence ID" value="NZ_JAWXYB010000006.1"/>
</dbReference>
<sequence length="878" mass="96932">MASNDYAQKVAAVLIEQLKQGTAPWTKPWQPGADRSLPYNGSTGVPYKGANSLYLYAVGQLRGYDDNRWMTYVQAEKLGAQVRRGETSTQIQFWQWSSRVAMTDDAGQPLKNDKGEPLYQIIQHDKPLIRAANVFNAAQIDGLPPAEVRPVPPIEERHERAARLLEASQAIIREVSGDRAYYSLTTDEITIPDRRQFVAPDGTAALDGFFATALHELGHWTGHPDRLNRDMAHPFGSEAYAREELRAEIASLMLGEELGIGHDPGQHAAYVGSWIKALENDPQEIFRASTAAQNIMNYVLGFEKAREITTDEAVEAETTKPVRSTARQPDLLEQQETEMANNKRRYLAVPYAEKNQARELGARWDKTAKAWWIGASVDPAPFSRWIEGASSITTAATADPQTAFADALRAAGLKLPGAPVMDGTIHRVAVDGDHGAQRSGAYVGYLDGRPAGVIQNFKTGAKINWKSDLDAPMDKDAAARLAVEAAQRRQERDQALRVEQAEAANKAVAQLRDAQAVTEHEYLSRKGIDANGVKQDAIGRLMVPIADYEGKIASLQTIDADGTKGFMKGGKIAGGQFMIGDNDPTKPLYIAEGFATGATIHQMTGEAVSVAFNASNLLPVAEAAREKWPERTIIIVGDNDEALTRKTFPDGRPMPNIGVEKAEAAGRAIGAAVVIPPAGPGGQSADWNDHRQTVGQDQAMRDFKERQTIAMIELRVDREIERESEMAALGRNPDDATRDTTRDLVQAYASGILSDRADAAGERSDLDIKYETLAQEREERFQQDILMVPARVAEITKTLTETHADDPYWSTARIEAEATRLAGLEPRTNFMRSWKAEQQMRMEEDRDYRRDFNRTAEEERRGAQEDYVDSTSGDELEM</sequence>
<feature type="domain" description="DUF5710" evidence="5">
    <location>
        <begin position="344"/>
        <end position="386"/>
    </location>
</feature>
<evidence type="ECO:0000313" key="6">
    <source>
        <dbReference type="EMBL" id="MDX5929455.1"/>
    </source>
</evidence>
<feature type="domain" description="N-terminal" evidence="2">
    <location>
        <begin position="5"/>
        <end position="135"/>
    </location>
</feature>
<feature type="region of interest" description="Disordered" evidence="1">
    <location>
        <begin position="837"/>
        <end position="878"/>
    </location>
</feature>